<keyword evidence="4 16" id="KW-0812">Transmembrane</keyword>
<keyword evidence="10" id="KW-0496">Mitochondrion</keyword>
<keyword evidence="19" id="KW-1185">Reference proteome</keyword>
<dbReference type="InterPro" id="IPR057495">
    <property type="entry name" value="AAA_lid_BCS1"/>
</dbReference>
<dbReference type="WBParaSite" id="jg17974">
    <property type="protein sequence ID" value="jg17974"/>
    <property type="gene ID" value="jg17974"/>
</dbReference>
<evidence type="ECO:0000256" key="8">
    <source>
        <dbReference type="ARBA" id="ARBA00022840"/>
    </source>
</evidence>
<dbReference type="InterPro" id="IPR050747">
    <property type="entry name" value="Mitochondrial_chaperone_BCS1"/>
</dbReference>
<comment type="subcellular location">
    <subcellularLocation>
        <location evidence="1">Mitochondrion inner membrane</location>
        <topology evidence="1">Single-pass membrane protein</topology>
    </subcellularLocation>
</comment>
<dbReference type="Proteomes" id="UP000887574">
    <property type="component" value="Unplaced"/>
</dbReference>
<dbReference type="InterPro" id="IPR014851">
    <property type="entry name" value="BCS1_N"/>
</dbReference>
<feature type="domain" description="AAA+ ATPase" evidence="17">
    <location>
        <begin position="254"/>
        <end position="442"/>
    </location>
</feature>
<evidence type="ECO:0000256" key="6">
    <source>
        <dbReference type="ARBA" id="ARBA00022792"/>
    </source>
</evidence>
<keyword evidence="9 16" id="KW-1133">Transmembrane helix</keyword>
<evidence type="ECO:0000256" key="14">
    <source>
        <dbReference type="RuleBase" id="RU003651"/>
    </source>
</evidence>
<keyword evidence="7" id="KW-0378">Hydrolase</keyword>
<dbReference type="InterPro" id="IPR003959">
    <property type="entry name" value="ATPase_AAA_core"/>
</dbReference>
<dbReference type="GO" id="GO:0005524">
    <property type="term" value="F:ATP binding"/>
    <property type="evidence" value="ECO:0007669"/>
    <property type="project" value="UniProtKB-KW"/>
</dbReference>
<reference evidence="20" key="1">
    <citation type="submission" date="2022-11" db="UniProtKB">
        <authorList>
            <consortium name="WormBaseParasite"/>
        </authorList>
    </citation>
    <scope>IDENTIFICATION</scope>
</reference>
<dbReference type="GO" id="GO:0016887">
    <property type="term" value="F:ATP hydrolysis activity"/>
    <property type="evidence" value="ECO:0007669"/>
    <property type="project" value="InterPro"/>
</dbReference>
<dbReference type="InterPro" id="IPR003593">
    <property type="entry name" value="AAA+_ATPase"/>
</dbReference>
<proteinExistence type="inferred from homology"/>
<evidence type="ECO:0000256" key="7">
    <source>
        <dbReference type="ARBA" id="ARBA00022801"/>
    </source>
</evidence>
<dbReference type="SMART" id="SM00382">
    <property type="entry name" value="AAA"/>
    <property type="match status" value="1"/>
</dbReference>
<dbReference type="SMART" id="SM01024">
    <property type="entry name" value="BCS1_N"/>
    <property type="match status" value="1"/>
</dbReference>
<feature type="coiled-coil region" evidence="15">
    <location>
        <begin position="313"/>
        <end position="341"/>
    </location>
</feature>
<evidence type="ECO:0000256" key="1">
    <source>
        <dbReference type="ARBA" id="ARBA00004434"/>
    </source>
</evidence>
<evidence type="ECO:0000313" key="19">
    <source>
        <dbReference type="Proteomes" id="UP000887574"/>
    </source>
</evidence>
<evidence type="ECO:0000256" key="4">
    <source>
        <dbReference type="ARBA" id="ARBA00022692"/>
    </source>
</evidence>
<sequence length="503" mass="57511">MSFSSFLSPNTFSTVNSFGSFGSDASTWFPKSLAIFLSHPLLFGSIGVTFFGLIGYCTKWMYSMASEAFFQYFVRTLVITTENPEFEWVASLVRKQSWWQSKNLSVDSTINYAANGKGFLEREYQPAIDKTHVFSYKKQLIQVHRETLSNQTKQEQDENTGRVDTRQVEKLTLTTYRCPPNFWDNFLDDASQDGLKDMEKGISIYTPYPHSNVGWQRKVKTRNKRSLESVILEDGVVEKLTKDLSKYNEMGVPYRRGYLLYGPAGTGKTSFITALASHFQLNVCIIALSDNTLNDQYLHKVINEPPNRSLILLEDIDAAFLDREEELKEEERNKNIAATSETGHAQSALAQQQFAYGHPLTAMNQQQLAFAHAQSAYGQQPYNKPRKRRTNVTLSGILNALDGVMSSEKRIVFMTTNYKNKLDSALIRPGRIDFEQYIGHCTPMMFERMFKRFYKDCTNDQCQSFVDLASACKESISPAQLQRHFIRYMDDPQGAVDNFSEIK</sequence>
<dbReference type="Pfam" id="PF00004">
    <property type="entry name" value="AAA"/>
    <property type="match status" value="2"/>
</dbReference>
<evidence type="ECO:0000256" key="11">
    <source>
        <dbReference type="ARBA" id="ARBA00023136"/>
    </source>
</evidence>
<keyword evidence="8 14" id="KW-0067">ATP-binding</keyword>
<evidence type="ECO:0000256" key="15">
    <source>
        <dbReference type="SAM" id="Coils"/>
    </source>
</evidence>
<keyword evidence="11 16" id="KW-0472">Membrane</keyword>
<dbReference type="InterPro" id="IPR003960">
    <property type="entry name" value="ATPase_AAA_CS"/>
</dbReference>
<evidence type="ECO:0000256" key="16">
    <source>
        <dbReference type="SAM" id="Phobius"/>
    </source>
</evidence>
<evidence type="ECO:0000256" key="10">
    <source>
        <dbReference type="ARBA" id="ARBA00023128"/>
    </source>
</evidence>
<evidence type="ECO:0000259" key="18">
    <source>
        <dbReference type="SMART" id="SM01024"/>
    </source>
</evidence>
<evidence type="ECO:0000256" key="9">
    <source>
        <dbReference type="ARBA" id="ARBA00022989"/>
    </source>
</evidence>
<organism evidence="19 20">
    <name type="scientific">Ditylenchus dipsaci</name>
    <dbReference type="NCBI Taxonomy" id="166011"/>
    <lineage>
        <taxon>Eukaryota</taxon>
        <taxon>Metazoa</taxon>
        <taxon>Ecdysozoa</taxon>
        <taxon>Nematoda</taxon>
        <taxon>Chromadorea</taxon>
        <taxon>Rhabditida</taxon>
        <taxon>Tylenchina</taxon>
        <taxon>Tylenchomorpha</taxon>
        <taxon>Sphaerularioidea</taxon>
        <taxon>Anguinidae</taxon>
        <taxon>Anguininae</taxon>
        <taxon>Ditylenchus</taxon>
    </lineage>
</organism>
<comment type="catalytic activity">
    <reaction evidence="13">
        <text>ATP + H2O = ADP + phosphate + H(+)</text>
        <dbReference type="Rhea" id="RHEA:13065"/>
        <dbReference type="ChEBI" id="CHEBI:15377"/>
        <dbReference type="ChEBI" id="CHEBI:15378"/>
        <dbReference type="ChEBI" id="CHEBI:30616"/>
        <dbReference type="ChEBI" id="CHEBI:43474"/>
        <dbReference type="ChEBI" id="CHEBI:456216"/>
    </reaction>
    <physiologicalReaction direction="left-to-right" evidence="13">
        <dbReference type="Rhea" id="RHEA:13066"/>
    </physiologicalReaction>
</comment>
<protein>
    <recommendedName>
        <fullName evidence="3">Mitochondrial chaperone BCS1</fullName>
    </recommendedName>
    <alternativeName>
        <fullName evidence="12">BCS1-like protein</fullName>
    </alternativeName>
</protein>
<dbReference type="PANTHER" id="PTHR23070">
    <property type="entry name" value="BCS1 AAA-TYPE ATPASE"/>
    <property type="match status" value="1"/>
</dbReference>
<evidence type="ECO:0000256" key="3">
    <source>
        <dbReference type="ARBA" id="ARBA00016942"/>
    </source>
</evidence>
<evidence type="ECO:0000256" key="12">
    <source>
        <dbReference type="ARBA" id="ARBA00032816"/>
    </source>
</evidence>
<keyword evidence="5 14" id="KW-0547">Nucleotide-binding</keyword>
<dbReference type="PROSITE" id="PS00674">
    <property type="entry name" value="AAA"/>
    <property type="match status" value="1"/>
</dbReference>
<evidence type="ECO:0000259" key="17">
    <source>
        <dbReference type="SMART" id="SM00382"/>
    </source>
</evidence>
<dbReference type="GO" id="GO:0005743">
    <property type="term" value="C:mitochondrial inner membrane"/>
    <property type="evidence" value="ECO:0007669"/>
    <property type="project" value="UniProtKB-SubCell"/>
</dbReference>
<feature type="transmembrane region" description="Helical" evidence="16">
    <location>
        <begin position="33"/>
        <end position="56"/>
    </location>
</feature>
<dbReference type="Pfam" id="PF08740">
    <property type="entry name" value="BCS1_N"/>
    <property type="match status" value="1"/>
</dbReference>
<name>A0A915DB05_9BILA</name>
<dbReference type="Pfam" id="PF25426">
    <property type="entry name" value="AAA_lid_BCS1"/>
    <property type="match status" value="1"/>
</dbReference>
<dbReference type="Gene3D" id="3.40.50.300">
    <property type="entry name" value="P-loop containing nucleotide triphosphate hydrolases"/>
    <property type="match status" value="1"/>
</dbReference>
<keyword evidence="15" id="KW-0175">Coiled coil</keyword>
<dbReference type="InterPro" id="IPR027417">
    <property type="entry name" value="P-loop_NTPase"/>
</dbReference>
<feature type="domain" description="BCS1 N-terminal" evidence="18">
    <location>
        <begin position="49"/>
        <end position="230"/>
    </location>
</feature>
<dbReference type="AlphaFoldDB" id="A0A915DB05"/>
<comment type="similarity">
    <text evidence="2">Belongs to the AAA ATPase family. BCS1 subfamily.</text>
</comment>
<dbReference type="SUPFAM" id="SSF52540">
    <property type="entry name" value="P-loop containing nucleoside triphosphate hydrolases"/>
    <property type="match status" value="1"/>
</dbReference>
<keyword evidence="6" id="KW-0999">Mitochondrion inner membrane</keyword>
<evidence type="ECO:0000256" key="2">
    <source>
        <dbReference type="ARBA" id="ARBA00007448"/>
    </source>
</evidence>
<evidence type="ECO:0000256" key="13">
    <source>
        <dbReference type="ARBA" id="ARBA00048778"/>
    </source>
</evidence>
<evidence type="ECO:0000256" key="5">
    <source>
        <dbReference type="ARBA" id="ARBA00022741"/>
    </source>
</evidence>
<accession>A0A915DB05</accession>
<evidence type="ECO:0000313" key="20">
    <source>
        <dbReference type="WBParaSite" id="jg17974"/>
    </source>
</evidence>